<evidence type="ECO:0000313" key="1">
    <source>
        <dbReference type="EMBL" id="ONM40927.1"/>
    </source>
</evidence>
<sequence length="65" mass="7324">MTCWTGLTRVTLCFKKVSRKQAEPSIAKLMGILLLFYQRVCVSLSVRLLAVVIKLMALVTQCNVH</sequence>
<keyword evidence="1" id="KW-0418">Kinase</keyword>
<dbReference type="AlphaFoldDB" id="A0A1D6NL17"/>
<name>A0A1D6NL17_MAIZE</name>
<dbReference type="GO" id="GO:0016301">
    <property type="term" value="F:kinase activity"/>
    <property type="evidence" value="ECO:0007669"/>
    <property type="project" value="UniProtKB-KW"/>
</dbReference>
<reference evidence="1" key="1">
    <citation type="submission" date="2015-12" db="EMBL/GenBank/DDBJ databases">
        <title>Update maize B73 reference genome by single molecule sequencing technologies.</title>
        <authorList>
            <consortium name="Maize Genome Sequencing Project"/>
            <person name="Ware D."/>
        </authorList>
    </citation>
    <scope>NUCLEOTIDE SEQUENCE [LARGE SCALE GENOMIC DNA]</scope>
    <source>
        <tissue evidence="1">Seedling</tissue>
    </source>
</reference>
<protein>
    <submittedName>
        <fullName evidence="1">Serine/threonine-protein kinase AFC3</fullName>
    </submittedName>
</protein>
<proteinExistence type="predicted"/>
<gene>
    <name evidence="1" type="ORF">ZEAMMB73_Zm00001d044338</name>
</gene>
<organism evidence="1">
    <name type="scientific">Zea mays</name>
    <name type="common">Maize</name>
    <dbReference type="NCBI Taxonomy" id="4577"/>
    <lineage>
        <taxon>Eukaryota</taxon>
        <taxon>Viridiplantae</taxon>
        <taxon>Streptophyta</taxon>
        <taxon>Embryophyta</taxon>
        <taxon>Tracheophyta</taxon>
        <taxon>Spermatophyta</taxon>
        <taxon>Magnoliopsida</taxon>
        <taxon>Liliopsida</taxon>
        <taxon>Poales</taxon>
        <taxon>Poaceae</taxon>
        <taxon>PACMAD clade</taxon>
        <taxon>Panicoideae</taxon>
        <taxon>Andropogonodae</taxon>
        <taxon>Andropogoneae</taxon>
        <taxon>Tripsacinae</taxon>
        <taxon>Zea</taxon>
    </lineage>
</organism>
<keyword evidence="1" id="KW-0808">Transferase</keyword>
<dbReference type="EMBL" id="CM007649">
    <property type="protein sequence ID" value="ONM40927.1"/>
    <property type="molecule type" value="Genomic_DNA"/>
</dbReference>
<accession>A0A1D6NL17</accession>